<dbReference type="InterPro" id="IPR001881">
    <property type="entry name" value="EGF-like_Ca-bd_dom"/>
</dbReference>
<dbReference type="PROSITE" id="PS01186">
    <property type="entry name" value="EGF_2"/>
    <property type="match status" value="1"/>
</dbReference>
<dbReference type="Pfam" id="PF12947">
    <property type="entry name" value="EGF_3"/>
    <property type="match status" value="1"/>
</dbReference>
<dbReference type="CDD" id="cd00054">
    <property type="entry name" value="EGF_CA"/>
    <property type="match status" value="2"/>
</dbReference>
<feature type="domain" description="EGF-like" evidence="6">
    <location>
        <begin position="57"/>
        <end position="95"/>
    </location>
</feature>
<keyword evidence="8" id="KW-1185">Reference proteome</keyword>
<gene>
    <name evidence="7" type="ORF">CVLEPA_LOCUS692</name>
</gene>
<keyword evidence="4" id="KW-1015">Disulfide bond</keyword>
<reference evidence="7 8" key="1">
    <citation type="submission" date="2024-02" db="EMBL/GenBank/DDBJ databases">
        <authorList>
            <person name="Daric V."/>
            <person name="Darras S."/>
        </authorList>
    </citation>
    <scope>NUCLEOTIDE SEQUENCE [LARGE SCALE GENOMIC DNA]</scope>
</reference>
<feature type="domain" description="EGF-like" evidence="6">
    <location>
        <begin position="98"/>
        <end position="139"/>
    </location>
</feature>
<dbReference type="PANTHER" id="PTHR24039">
    <property type="entry name" value="FIBRILLIN-RELATED"/>
    <property type="match status" value="1"/>
</dbReference>
<dbReference type="InterPro" id="IPR009030">
    <property type="entry name" value="Growth_fac_rcpt_cys_sf"/>
</dbReference>
<dbReference type="PROSITE" id="PS01187">
    <property type="entry name" value="EGF_CA"/>
    <property type="match status" value="1"/>
</dbReference>
<evidence type="ECO:0000256" key="2">
    <source>
        <dbReference type="ARBA" id="ARBA00022729"/>
    </source>
</evidence>
<dbReference type="PROSITE" id="PS50026">
    <property type="entry name" value="EGF_3"/>
    <property type="match status" value="2"/>
</dbReference>
<accession>A0ABP0EZP4</accession>
<dbReference type="InterPro" id="IPR018097">
    <property type="entry name" value="EGF_Ca-bd_CS"/>
</dbReference>
<dbReference type="Pfam" id="PF07645">
    <property type="entry name" value="EGF_CA"/>
    <property type="match status" value="2"/>
</dbReference>
<dbReference type="EMBL" id="CAWYQH010000001">
    <property type="protein sequence ID" value="CAK8671644.1"/>
    <property type="molecule type" value="Genomic_DNA"/>
</dbReference>
<evidence type="ECO:0000256" key="3">
    <source>
        <dbReference type="ARBA" id="ARBA00022737"/>
    </source>
</evidence>
<evidence type="ECO:0000313" key="7">
    <source>
        <dbReference type="EMBL" id="CAK8671644.1"/>
    </source>
</evidence>
<proteinExistence type="predicted"/>
<evidence type="ECO:0000313" key="8">
    <source>
        <dbReference type="Proteomes" id="UP001642483"/>
    </source>
</evidence>
<evidence type="ECO:0000256" key="4">
    <source>
        <dbReference type="ARBA" id="ARBA00023157"/>
    </source>
</evidence>
<dbReference type="InterPro" id="IPR000152">
    <property type="entry name" value="EGF-type_Asp/Asn_hydroxyl_site"/>
</dbReference>
<organism evidence="7 8">
    <name type="scientific">Clavelina lepadiformis</name>
    <name type="common">Light-bulb sea squirt</name>
    <name type="synonym">Ascidia lepadiformis</name>
    <dbReference type="NCBI Taxonomy" id="159417"/>
    <lineage>
        <taxon>Eukaryota</taxon>
        <taxon>Metazoa</taxon>
        <taxon>Chordata</taxon>
        <taxon>Tunicata</taxon>
        <taxon>Ascidiacea</taxon>
        <taxon>Aplousobranchia</taxon>
        <taxon>Clavelinidae</taxon>
        <taxon>Clavelina</taxon>
    </lineage>
</organism>
<keyword evidence="3" id="KW-0677">Repeat</keyword>
<evidence type="ECO:0000259" key="6">
    <source>
        <dbReference type="PROSITE" id="PS50026"/>
    </source>
</evidence>
<dbReference type="PROSITE" id="PS00010">
    <property type="entry name" value="ASX_HYDROXYL"/>
    <property type="match status" value="2"/>
</dbReference>
<dbReference type="SUPFAM" id="SSF57184">
    <property type="entry name" value="Growth factor receptor domain"/>
    <property type="match status" value="1"/>
</dbReference>
<evidence type="ECO:0000256" key="5">
    <source>
        <dbReference type="PROSITE-ProRule" id="PRU00076"/>
    </source>
</evidence>
<dbReference type="InterPro" id="IPR049883">
    <property type="entry name" value="NOTCH1_EGF-like"/>
</dbReference>
<keyword evidence="2" id="KW-0732">Signal</keyword>
<dbReference type="Gene3D" id="2.10.25.10">
    <property type="entry name" value="Laminin"/>
    <property type="match status" value="3"/>
</dbReference>
<comment type="caution">
    <text evidence="7">The sequence shown here is derived from an EMBL/GenBank/DDBJ whole genome shotgun (WGS) entry which is preliminary data.</text>
</comment>
<sequence>MSTNVMSMCTTALRKLLAQTLIEVMPVLAETVILEMDSLARFTVLRPHNKLNVDFQDLNECFIGEYDCQRAASCIDNNGSYRCECIVGYNGNDVEIPDTDERLQPDVANCGFNAQCHNTKGSYECVCNLGYIGDGVTCEDDDECLLNEELELLCHVDAHCINTKGSYKCECKGYVCILILMYEDTRSGTKISMNVR</sequence>
<protein>
    <recommendedName>
        <fullName evidence="6">EGF-like domain-containing protein</fullName>
    </recommendedName>
</protein>
<name>A0ABP0EZP4_CLALP</name>
<dbReference type="InterPro" id="IPR024731">
    <property type="entry name" value="NELL2-like_EGF"/>
</dbReference>
<dbReference type="PANTHER" id="PTHR24039:SF52">
    <property type="entry name" value="EGF-LIKE DOMAIN-CONTAINING PROTEIN"/>
    <property type="match status" value="1"/>
</dbReference>
<dbReference type="Proteomes" id="UP001642483">
    <property type="component" value="Unassembled WGS sequence"/>
</dbReference>
<comment type="caution">
    <text evidence="5">Lacks conserved residue(s) required for the propagation of feature annotation.</text>
</comment>
<dbReference type="SMART" id="SM00181">
    <property type="entry name" value="EGF"/>
    <property type="match status" value="3"/>
</dbReference>
<keyword evidence="1 5" id="KW-0245">EGF-like domain</keyword>
<dbReference type="SMART" id="SM00179">
    <property type="entry name" value="EGF_CA"/>
    <property type="match status" value="3"/>
</dbReference>
<dbReference type="InterPro" id="IPR000742">
    <property type="entry name" value="EGF"/>
</dbReference>
<evidence type="ECO:0000256" key="1">
    <source>
        <dbReference type="ARBA" id="ARBA00022536"/>
    </source>
</evidence>